<evidence type="ECO:0000256" key="2">
    <source>
        <dbReference type="ARBA" id="ARBA00004760"/>
    </source>
</evidence>
<dbReference type="GO" id="GO:0016020">
    <property type="term" value="C:membrane"/>
    <property type="evidence" value="ECO:0007669"/>
    <property type="project" value="GOC"/>
</dbReference>
<dbReference type="PROSITE" id="PS00599">
    <property type="entry name" value="AA_TRANSFER_CLASS_2"/>
    <property type="match status" value="1"/>
</dbReference>
<organism evidence="13 14">
    <name type="scientific">Chara braunii</name>
    <name type="common">Braun's stonewort</name>
    <dbReference type="NCBI Taxonomy" id="69332"/>
    <lineage>
        <taxon>Eukaryota</taxon>
        <taxon>Viridiplantae</taxon>
        <taxon>Streptophyta</taxon>
        <taxon>Charophyceae</taxon>
        <taxon>Charales</taxon>
        <taxon>Characeae</taxon>
        <taxon>Chara</taxon>
    </lineage>
</organism>
<keyword evidence="11" id="KW-0472">Membrane</keyword>
<dbReference type="STRING" id="69332.A0A388K7A3"/>
<keyword evidence="8" id="KW-0746">Sphingolipid metabolism</keyword>
<comment type="catalytic activity">
    <reaction evidence="9">
        <text>L-serine + hexadecanoyl-CoA + H(+) = 3-oxosphinganine + CO2 + CoA</text>
        <dbReference type="Rhea" id="RHEA:14761"/>
        <dbReference type="ChEBI" id="CHEBI:15378"/>
        <dbReference type="ChEBI" id="CHEBI:16526"/>
        <dbReference type="ChEBI" id="CHEBI:33384"/>
        <dbReference type="ChEBI" id="CHEBI:57287"/>
        <dbReference type="ChEBI" id="CHEBI:57379"/>
        <dbReference type="ChEBI" id="CHEBI:58299"/>
        <dbReference type="EC" id="2.3.1.50"/>
    </reaction>
</comment>
<evidence type="ECO:0000256" key="1">
    <source>
        <dbReference type="ARBA" id="ARBA00001933"/>
    </source>
</evidence>
<sequence length="493" mass="54540">MVQVPYFTALTTYFAYALLFAIGHIRDFFSCLLWKEKVADGYAPLTGDFGDFYIRWVYHRIHDCFNRPICSSPGAWIDVVGRERLGTSNWILKNTGGVRRCLNLGSYNYLGFAAQDEYCTVKAIETLERFGASTCSGCFDAGKTTVHEELENLVAEYLGKEDAIVYGMGFATNSSTLPALVGKGCLVISDSLNHSSIVVGVRGSGARVKVFKHNNPEHLEKVIRESIAEGQPRTHRPWKKILIVIEGVYSMEGEIARLPEIVAIKNAYKAYLYLDEAHSIGAMGQTGRGICEYTGVPFADVDILMGTFTKSFGSCGGYIAGSKDLITHLRHTSPCHTYATSMSPAAVQQVTSSLKVIMGRDGSRRGAEKLRNLRENSNWFRQELLKLGCQVLGDEDSPVIPIMVYNPGRMAEFSRECLKRHVAIVVVGFPACSLILERARFCISASHTRKDLEYAIDVIREVGTIMRIFWGKPTPDLLADVPSLAAKLAAKTQ</sequence>
<accession>A0A388K7A3</accession>
<evidence type="ECO:0000313" key="14">
    <source>
        <dbReference type="Proteomes" id="UP000265515"/>
    </source>
</evidence>
<dbReference type="OrthoDB" id="65434at2759"/>
<evidence type="ECO:0000259" key="12">
    <source>
        <dbReference type="Pfam" id="PF00155"/>
    </source>
</evidence>
<dbReference type="CDD" id="cd06454">
    <property type="entry name" value="KBL_like"/>
    <property type="match status" value="1"/>
</dbReference>
<evidence type="ECO:0000256" key="8">
    <source>
        <dbReference type="ARBA" id="ARBA00022919"/>
    </source>
</evidence>
<dbReference type="InterPro" id="IPR004839">
    <property type="entry name" value="Aminotransferase_I/II_large"/>
</dbReference>
<dbReference type="GO" id="GO:0030170">
    <property type="term" value="F:pyridoxal phosphate binding"/>
    <property type="evidence" value="ECO:0007669"/>
    <property type="project" value="InterPro"/>
</dbReference>
<keyword evidence="14" id="KW-1185">Reference proteome</keyword>
<dbReference type="PANTHER" id="PTHR13693:SF3">
    <property type="entry name" value="LD36009P"/>
    <property type="match status" value="1"/>
</dbReference>
<feature type="domain" description="Aminotransferase class I/classII large" evidence="12">
    <location>
        <begin position="101"/>
        <end position="459"/>
    </location>
</feature>
<keyword evidence="7 10" id="KW-0663">Pyridoxal phosphate</keyword>
<gene>
    <name evidence="13" type="ORF">CBR_g54204</name>
</gene>
<comment type="pathway">
    <text evidence="3">Sphingolipid metabolism.</text>
</comment>
<dbReference type="UniPathway" id="UPA00222"/>
<comment type="caution">
    <text evidence="13">The sequence shown here is derived from an EMBL/GenBank/DDBJ whole genome shotgun (WGS) entry which is preliminary data.</text>
</comment>
<keyword evidence="11" id="KW-0812">Transmembrane</keyword>
<dbReference type="AlphaFoldDB" id="A0A388K7A3"/>
<comment type="cofactor">
    <cofactor evidence="1 10">
        <name>pyridoxal 5'-phosphate</name>
        <dbReference type="ChEBI" id="CHEBI:597326"/>
    </cofactor>
</comment>
<dbReference type="EC" id="2.3.1.50" evidence="5"/>
<dbReference type="Gene3D" id="3.40.640.10">
    <property type="entry name" value="Type I PLP-dependent aspartate aminotransferase-like (Major domain)"/>
    <property type="match status" value="1"/>
</dbReference>
<keyword evidence="6" id="KW-0808">Transferase</keyword>
<feature type="transmembrane region" description="Helical" evidence="11">
    <location>
        <begin position="6"/>
        <end position="25"/>
    </location>
</feature>
<evidence type="ECO:0000256" key="5">
    <source>
        <dbReference type="ARBA" id="ARBA00013220"/>
    </source>
</evidence>
<dbReference type="Gene3D" id="3.90.1150.10">
    <property type="entry name" value="Aspartate Aminotransferase, domain 1"/>
    <property type="match status" value="1"/>
</dbReference>
<dbReference type="Gramene" id="GBG65911">
    <property type="protein sequence ID" value="GBG65911"/>
    <property type="gene ID" value="CBR_g54204"/>
</dbReference>
<dbReference type="Proteomes" id="UP000265515">
    <property type="component" value="Unassembled WGS sequence"/>
</dbReference>
<evidence type="ECO:0000256" key="6">
    <source>
        <dbReference type="ARBA" id="ARBA00022679"/>
    </source>
</evidence>
<dbReference type="Pfam" id="PF00155">
    <property type="entry name" value="Aminotran_1_2"/>
    <property type="match status" value="1"/>
</dbReference>
<keyword evidence="11" id="KW-1133">Transmembrane helix</keyword>
<dbReference type="GO" id="GO:0017059">
    <property type="term" value="C:serine palmitoyltransferase complex"/>
    <property type="evidence" value="ECO:0007669"/>
    <property type="project" value="TreeGrafter"/>
</dbReference>
<reference evidence="13 14" key="1">
    <citation type="journal article" date="2018" name="Cell">
        <title>The Chara Genome: Secondary Complexity and Implications for Plant Terrestrialization.</title>
        <authorList>
            <person name="Nishiyama T."/>
            <person name="Sakayama H."/>
            <person name="Vries J.D."/>
            <person name="Buschmann H."/>
            <person name="Saint-Marcoux D."/>
            <person name="Ullrich K.K."/>
            <person name="Haas F.B."/>
            <person name="Vanderstraeten L."/>
            <person name="Becker D."/>
            <person name="Lang D."/>
            <person name="Vosolsobe S."/>
            <person name="Rombauts S."/>
            <person name="Wilhelmsson P.K.I."/>
            <person name="Janitza P."/>
            <person name="Kern R."/>
            <person name="Heyl A."/>
            <person name="Rumpler F."/>
            <person name="Villalobos L.I.A.C."/>
            <person name="Clay J.M."/>
            <person name="Skokan R."/>
            <person name="Toyoda A."/>
            <person name="Suzuki Y."/>
            <person name="Kagoshima H."/>
            <person name="Schijlen E."/>
            <person name="Tajeshwar N."/>
            <person name="Catarino B."/>
            <person name="Hetherington A.J."/>
            <person name="Saltykova A."/>
            <person name="Bonnot C."/>
            <person name="Breuninger H."/>
            <person name="Symeonidi A."/>
            <person name="Radhakrishnan G.V."/>
            <person name="Van Nieuwerburgh F."/>
            <person name="Deforce D."/>
            <person name="Chang C."/>
            <person name="Karol K.G."/>
            <person name="Hedrich R."/>
            <person name="Ulvskov P."/>
            <person name="Glockner G."/>
            <person name="Delwiche C.F."/>
            <person name="Petrasek J."/>
            <person name="Van de Peer Y."/>
            <person name="Friml J."/>
            <person name="Beilby M."/>
            <person name="Dolan L."/>
            <person name="Kohara Y."/>
            <person name="Sugano S."/>
            <person name="Fujiyama A."/>
            <person name="Delaux P.-M."/>
            <person name="Quint M."/>
            <person name="TheiBen G."/>
            <person name="Hagemann M."/>
            <person name="Harholt J."/>
            <person name="Dunand C."/>
            <person name="Zachgo S."/>
            <person name="Langdale J."/>
            <person name="Maumus F."/>
            <person name="Straeten D.V.D."/>
            <person name="Gould S.B."/>
            <person name="Rensing S.A."/>
        </authorList>
    </citation>
    <scope>NUCLEOTIDE SEQUENCE [LARGE SCALE GENOMIC DNA]</scope>
    <source>
        <strain evidence="13 14">S276</strain>
    </source>
</reference>
<dbReference type="InterPro" id="IPR015421">
    <property type="entry name" value="PyrdxlP-dep_Trfase_major"/>
</dbReference>
<evidence type="ECO:0000256" key="4">
    <source>
        <dbReference type="ARBA" id="ARBA00008392"/>
    </source>
</evidence>
<name>A0A388K7A3_CHABU</name>
<evidence type="ECO:0000256" key="11">
    <source>
        <dbReference type="SAM" id="Phobius"/>
    </source>
</evidence>
<proteinExistence type="inferred from homology"/>
<comment type="similarity">
    <text evidence="4 10">Belongs to the class-II pyridoxal-phosphate-dependent aminotransferase family.</text>
</comment>
<dbReference type="EMBL" id="BFEA01000067">
    <property type="protein sequence ID" value="GBG65911.1"/>
    <property type="molecule type" value="Genomic_DNA"/>
</dbReference>
<dbReference type="PANTHER" id="PTHR13693">
    <property type="entry name" value="CLASS II AMINOTRANSFERASE/8-AMINO-7-OXONONANOATE SYNTHASE"/>
    <property type="match status" value="1"/>
</dbReference>
<comment type="pathway">
    <text evidence="2">Lipid metabolism; sphingolipid metabolism.</text>
</comment>
<dbReference type="GO" id="GO:0046512">
    <property type="term" value="P:sphingosine biosynthetic process"/>
    <property type="evidence" value="ECO:0007669"/>
    <property type="project" value="TreeGrafter"/>
</dbReference>
<evidence type="ECO:0000256" key="9">
    <source>
        <dbReference type="ARBA" id="ARBA00048528"/>
    </source>
</evidence>
<dbReference type="SUPFAM" id="SSF53383">
    <property type="entry name" value="PLP-dependent transferases"/>
    <property type="match status" value="1"/>
</dbReference>
<dbReference type="InterPro" id="IPR015422">
    <property type="entry name" value="PyrdxlP-dep_Trfase_small"/>
</dbReference>
<dbReference type="InterPro" id="IPR050087">
    <property type="entry name" value="AON_synthase_class-II"/>
</dbReference>
<protein>
    <recommendedName>
        <fullName evidence="5">serine C-palmitoyltransferase</fullName>
        <ecNumber evidence="5">2.3.1.50</ecNumber>
    </recommendedName>
</protein>
<evidence type="ECO:0000256" key="10">
    <source>
        <dbReference type="RuleBase" id="RU003693"/>
    </source>
</evidence>
<dbReference type="GO" id="GO:0046513">
    <property type="term" value="P:ceramide biosynthetic process"/>
    <property type="evidence" value="ECO:0007669"/>
    <property type="project" value="TreeGrafter"/>
</dbReference>
<evidence type="ECO:0000256" key="7">
    <source>
        <dbReference type="ARBA" id="ARBA00022898"/>
    </source>
</evidence>
<evidence type="ECO:0000256" key="3">
    <source>
        <dbReference type="ARBA" id="ARBA00004991"/>
    </source>
</evidence>
<dbReference type="OMA" id="FFTRHMY"/>
<dbReference type="InterPro" id="IPR015424">
    <property type="entry name" value="PyrdxlP-dep_Trfase"/>
</dbReference>
<keyword evidence="8" id="KW-0443">Lipid metabolism</keyword>
<evidence type="ECO:0000313" key="13">
    <source>
        <dbReference type="EMBL" id="GBG65911.1"/>
    </source>
</evidence>
<dbReference type="InterPro" id="IPR001917">
    <property type="entry name" value="Aminotrans_II_pyridoxalP_BS"/>
</dbReference>
<dbReference type="GO" id="GO:0004758">
    <property type="term" value="F:serine C-palmitoyltransferase activity"/>
    <property type="evidence" value="ECO:0007669"/>
    <property type="project" value="UniProtKB-EC"/>
</dbReference>